<dbReference type="Pfam" id="PF13189">
    <property type="entry name" value="Cytidylate_kin2"/>
    <property type="match status" value="1"/>
</dbReference>
<reference evidence="1 2" key="1">
    <citation type="submission" date="2017-05" db="EMBL/GenBank/DDBJ databases">
        <title>Butyricicoccus porcorum sp. nov. a butyrate-producing bacterium from the swine intestinal tract.</title>
        <authorList>
            <person name="Trachsel J."/>
            <person name="Humphrey S."/>
            <person name="Allen H.K."/>
        </authorList>
    </citation>
    <scope>NUCLEOTIDE SEQUENCE [LARGE SCALE GENOMIC DNA]</scope>
    <source>
        <strain evidence="1">BB10</strain>
    </source>
</reference>
<evidence type="ECO:0000313" key="1">
    <source>
        <dbReference type="EMBL" id="OUM19805.1"/>
    </source>
</evidence>
<dbReference type="EMBL" id="NHOC01000010">
    <property type="protein sequence ID" value="OUM19805.1"/>
    <property type="molecule type" value="Genomic_DNA"/>
</dbReference>
<evidence type="ECO:0000313" key="2">
    <source>
        <dbReference type="Proteomes" id="UP000194903"/>
    </source>
</evidence>
<dbReference type="Proteomes" id="UP000194903">
    <property type="component" value="Unassembled WGS sequence"/>
</dbReference>
<comment type="caution">
    <text evidence="1">The sequence shown here is derived from an EMBL/GenBank/DDBJ whole genome shotgun (WGS) entry which is preliminary data.</text>
</comment>
<name>A0A252F1X6_9FIRM</name>
<organism evidence="1 2">
    <name type="scientific">Butyricicoccus porcorum</name>
    <dbReference type="NCBI Taxonomy" id="1945634"/>
    <lineage>
        <taxon>Bacteria</taxon>
        <taxon>Bacillati</taxon>
        <taxon>Bacillota</taxon>
        <taxon>Clostridia</taxon>
        <taxon>Eubacteriales</taxon>
        <taxon>Butyricicoccaceae</taxon>
        <taxon>Butyricicoccus</taxon>
    </lineage>
</organism>
<keyword evidence="2" id="KW-1185">Reference proteome</keyword>
<gene>
    <name evidence="1" type="ORF">CBW42_11645</name>
</gene>
<dbReference type="AlphaFoldDB" id="A0A252F1X6"/>
<dbReference type="InterPro" id="IPR027417">
    <property type="entry name" value="P-loop_NTPase"/>
</dbReference>
<dbReference type="Gene3D" id="3.40.50.300">
    <property type="entry name" value="P-loop containing nucleotide triphosphate hydrolases"/>
    <property type="match status" value="1"/>
</dbReference>
<dbReference type="OrthoDB" id="9781180at2"/>
<accession>A0A252F1X6</accession>
<dbReference type="SUPFAM" id="SSF52540">
    <property type="entry name" value="P-loop containing nucleoside triphosphate hydrolases"/>
    <property type="match status" value="1"/>
</dbReference>
<proteinExistence type="predicted"/>
<sequence>MKNRMLITISRQFGSGGREIGGLLAKELELPLFDKDAIAQAMRDYGIYARIMSEERPSPTNSLLFSIAANMYPLGQHGLSFEQQVGLAEEETMRNLAKEGPCVFIGRAADAVFVDDPGRISFFIHAPLQWRAVRVAQQYHLSESKAKSLTQQMDKKRASYYTERTDNKWAEAQTYHLSIDSSLLGTEGTVQQMLSFVRAVQDR</sequence>
<dbReference type="RefSeq" id="WP_087021694.1">
    <property type="nucleotide sequence ID" value="NZ_CP178353.1"/>
</dbReference>
<evidence type="ECO:0008006" key="3">
    <source>
        <dbReference type="Google" id="ProtNLM"/>
    </source>
</evidence>
<protein>
    <recommendedName>
        <fullName evidence="3">Cytidylate kinase</fullName>
    </recommendedName>
</protein>